<evidence type="ECO:0000256" key="1">
    <source>
        <dbReference type="SAM" id="Phobius"/>
    </source>
</evidence>
<dbReference type="AlphaFoldDB" id="A0A0G0VEM0"/>
<reference evidence="2 3" key="1">
    <citation type="journal article" date="2015" name="Nature">
        <title>rRNA introns, odd ribosomes, and small enigmatic genomes across a large radiation of phyla.</title>
        <authorList>
            <person name="Brown C.T."/>
            <person name="Hug L.A."/>
            <person name="Thomas B.C."/>
            <person name="Sharon I."/>
            <person name="Castelle C.J."/>
            <person name="Singh A."/>
            <person name="Wilkins M.J."/>
            <person name="Williams K.H."/>
            <person name="Banfield J.F."/>
        </authorList>
    </citation>
    <scope>NUCLEOTIDE SEQUENCE [LARGE SCALE GENOMIC DNA]</scope>
</reference>
<sequence>MKLDKNGYRSENHGSFATAVKVLTFIFGLGVAIAIVCLYALTQGCGSSSNGSPVYETDACGYKCSDECPACGYIENGICMLNNCVNNGDGWVSATDGYIYPPGDTCNFDTCSGKPPLSMITGACEAIKAGKKPPEMCMPYWAQITKCITTDETAPHLALCGSPEDSMNGKDCYCYGKNAYDPETEGAKLCSTKDDCLQIACEEWPPEVCWGLPCMLVGKWSCPASVHDYSNLEFYDNGDGYCRIENLNGYLYYKPGDDHVQWPPFGSFEYKYALLDGGSQLETTADNGTYICTKLADEE</sequence>
<protein>
    <submittedName>
        <fullName evidence="2">Uncharacterized protein</fullName>
    </submittedName>
</protein>
<keyword evidence="1" id="KW-1133">Transmembrane helix</keyword>
<comment type="caution">
    <text evidence="2">The sequence shown here is derived from an EMBL/GenBank/DDBJ whole genome shotgun (WGS) entry which is preliminary data.</text>
</comment>
<keyword evidence="1" id="KW-0812">Transmembrane</keyword>
<accession>A0A0G0VEM0</accession>
<dbReference type="EMBL" id="LCAV01000008">
    <property type="protein sequence ID" value="KKR99303.1"/>
    <property type="molecule type" value="Genomic_DNA"/>
</dbReference>
<feature type="transmembrane region" description="Helical" evidence="1">
    <location>
        <begin position="20"/>
        <end position="41"/>
    </location>
</feature>
<gene>
    <name evidence="2" type="ORF">UU49_C0008G0023</name>
</gene>
<proteinExistence type="predicted"/>
<evidence type="ECO:0000313" key="2">
    <source>
        <dbReference type="EMBL" id="KKR99303.1"/>
    </source>
</evidence>
<keyword evidence="1" id="KW-0472">Membrane</keyword>
<name>A0A0G0VEM0_9BACT</name>
<evidence type="ECO:0000313" key="3">
    <source>
        <dbReference type="Proteomes" id="UP000034108"/>
    </source>
</evidence>
<dbReference type="Proteomes" id="UP000034108">
    <property type="component" value="Unassembled WGS sequence"/>
</dbReference>
<organism evidence="2 3">
    <name type="scientific">Candidatus Magasanikbacteria bacterium GW2011_GWC2_41_17</name>
    <dbReference type="NCBI Taxonomy" id="1619048"/>
    <lineage>
        <taxon>Bacteria</taxon>
        <taxon>Candidatus Magasanikiibacteriota</taxon>
    </lineage>
</organism>